<protein>
    <recommendedName>
        <fullName evidence="1">HTH cro/C1-type domain-containing protein</fullName>
    </recommendedName>
</protein>
<accession>A0ABS1DPI7</accession>
<dbReference type="SUPFAM" id="SSF47413">
    <property type="entry name" value="lambda repressor-like DNA-binding domains"/>
    <property type="match status" value="1"/>
</dbReference>
<dbReference type="Proteomes" id="UP001041814">
    <property type="component" value="Unassembled WGS sequence"/>
</dbReference>
<gene>
    <name evidence="2" type="ORF">CKO43_03660</name>
</gene>
<feature type="domain" description="HTH cro/C1-type" evidence="1">
    <location>
        <begin position="15"/>
        <end position="71"/>
    </location>
</feature>
<reference evidence="2" key="1">
    <citation type="submission" date="2017-08" db="EMBL/GenBank/DDBJ databases">
        <authorList>
            <person name="Imhoff J.F."/>
            <person name="Rahn T."/>
            <person name="Kuenzel S."/>
            <person name="Neulinger S.C."/>
        </authorList>
    </citation>
    <scope>NUCLEOTIDE SEQUENCE</scope>
    <source>
        <strain evidence="2">IM 151</strain>
    </source>
</reference>
<dbReference type="EMBL" id="NRRU01000008">
    <property type="protein sequence ID" value="MBK1711876.1"/>
    <property type="molecule type" value="Genomic_DNA"/>
</dbReference>
<dbReference type="InterPro" id="IPR001387">
    <property type="entry name" value="Cro/C1-type_HTH"/>
</dbReference>
<dbReference type="InterPro" id="IPR010982">
    <property type="entry name" value="Lambda_DNA-bd_dom_sf"/>
</dbReference>
<evidence type="ECO:0000313" key="2">
    <source>
        <dbReference type="EMBL" id="MBK1711876.1"/>
    </source>
</evidence>
<name>A0ABS1DPI7_RUBGE</name>
<dbReference type="CDD" id="cd00093">
    <property type="entry name" value="HTH_XRE"/>
    <property type="match status" value="1"/>
</dbReference>
<dbReference type="Pfam" id="PF01381">
    <property type="entry name" value="HTH_3"/>
    <property type="match status" value="1"/>
</dbReference>
<comment type="caution">
    <text evidence="2">The sequence shown here is derived from an EMBL/GenBank/DDBJ whole genome shotgun (WGS) entry which is preliminary data.</text>
</comment>
<reference evidence="2" key="2">
    <citation type="journal article" date="2020" name="Microorganisms">
        <title>Osmotic Adaptation and Compatible Solute Biosynthesis of Phototrophic Bacteria as Revealed from Genome Analyses.</title>
        <authorList>
            <person name="Imhoff J.F."/>
            <person name="Rahn T."/>
            <person name="Kunzel S."/>
            <person name="Keller A."/>
            <person name="Neulinger S.C."/>
        </authorList>
    </citation>
    <scope>NUCLEOTIDE SEQUENCE</scope>
    <source>
        <strain evidence="2">IM 151</strain>
    </source>
</reference>
<dbReference type="Gene3D" id="1.10.260.40">
    <property type="entry name" value="lambda repressor-like DNA-binding domains"/>
    <property type="match status" value="1"/>
</dbReference>
<evidence type="ECO:0000259" key="1">
    <source>
        <dbReference type="PROSITE" id="PS50943"/>
    </source>
</evidence>
<dbReference type="SMART" id="SM00530">
    <property type="entry name" value="HTH_XRE"/>
    <property type="match status" value="1"/>
</dbReference>
<sequence length="93" mass="10072">MDYPVHLSSQLPQFLKSLRKSRGLTQTELARRLGVVQSRVADIERDPGSVSVEQLLQLLSILGAQLLIQDLEAAAATTPPATPPDDDGPRGAW</sequence>
<dbReference type="PROSITE" id="PS50943">
    <property type="entry name" value="HTH_CROC1"/>
    <property type="match status" value="1"/>
</dbReference>
<organism evidence="2 3">
    <name type="scientific">Rubrivivax gelatinosus</name>
    <name type="common">Rhodocyclus gelatinosus</name>
    <name type="synonym">Rhodopseudomonas gelatinosa</name>
    <dbReference type="NCBI Taxonomy" id="28068"/>
    <lineage>
        <taxon>Bacteria</taxon>
        <taxon>Pseudomonadati</taxon>
        <taxon>Pseudomonadota</taxon>
        <taxon>Betaproteobacteria</taxon>
        <taxon>Burkholderiales</taxon>
        <taxon>Sphaerotilaceae</taxon>
        <taxon>Rubrivivax</taxon>
    </lineage>
</organism>
<dbReference type="RefSeq" id="WP_200377865.1">
    <property type="nucleotide sequence ID" value="NZ_NRRU01000008.1"/>
</dbReference>
<proteinExistence type="predicted"/>
<keyword evidence="3" id="KW-1185">Reference proteome</keyword>
<evidence type="ECO:0000313" key="3">
    <source>
        <dbReference type="Proteomes" id="UP001041814"/>
    </source>
</evidence>